<comment type="caution">
    <text evidence="1">The sequence shown here is derived from an EMBL/GenBank/DDBJ whole genome shotgun (WGS) entry which is preliminary data.</text>
</comment>
<accession>A0ABQ9WZZ4</accession>
<gene>
    <name evidence="1" type="ORF">BLNAU_21107</name>
</gene>
<proteinExistence type="predicted"/>
<name>A0ABQ9WZZ4_9EUKA</name>
<dbReference type="Proteomes" id="UP001281761">
    <property type="component" value="Unassembled WGS sequence"/>
</dbReference>
<evidence type="ECO:0000313" key="1">
    <source>
        <dbReference type="EMBL" id="KAK2943961.1"/>
    </source>
</evidence>
<organism evidence="1 2">
    <name type="scientific">Blattamonas nauphoetae</name>
    <dbReference type="NCBI Taxonomy" id="2049346"/>
    <lineage>
        <taxon>Eukaryota</taxon>
        <taxon>Metamonada</taxon>
        <taxon>Preaxostyla</taxon>
        <taxon>Oxymonadida</taxon>
        <taxon>Blattamonas</taxon>
    </lineage>
</organism>
<sequence length="473" mass="54583">MLEEGYMFDEEQQLKAVKLLNFMNDAPLESNQNLADRLFPRRADHNIAFVDHMWIILTCPYWIVAKAGFSLLTDWFLKTTSDVKFSFIKESRFTHLMILLQPHTRPFEGNEDFHDALVRLLYRTIQHGIPTGIILFSYYGVEEPELTIRETILKNVIVPSSQYIEHVLHRVVPTQSPIRIDFVCDLIAALFDLSVPHPPTVQYLLSSSLPQGFMRILAELCDWFTLYTILFRPRMIASLIIEGMLRLLDRLFVKSSPQIQLKLVSIDLVPQIITSLNQQSQSFVDPVDIHTRLINVVKSALQLATPRGLDRLTDEHPFERQAIRKTVLEHVLVPSEEFLRRMSTNRFLLADGDLAEEFVDLLALILRISPFSQPTMDFLPQLSIFLTIPSCLTVFDFDLPFWSFLGVMVLSQEDWNKQGGNVRRSGAAIFRCLRTEGLDDVLEQRQQNDRTGNIGEDLANYLIRLTVMLEMNF</sequence>
<evidence type="ECO:0000313" key="2">
    <source>
        <dbReference type="Proteomes" id="UP001281761"/>
    </source>
</evidence>
<reference evidence="1 2" key="1">
    <citation type="journal article" date="2022" name="bioRxiv">
        <title>Genomics of Preaxostyla Flagellates Illuminates Evolutionary Transitions and the Path Towards Mitochondrial Loss.</title>
        <authorList>
            <person name="Novak L.V.F."/>
            <person name="Treitli S.C."/>
            <person name="Pyrih J."/>
            <person name="Halakuc P."/>
            <person name="Pipaliya S.V."/>
            <person name="Vacek V."/>
            <person name="Brzon O."/>
            <person name="Soukal P."/>
            <person name="Eme L."/>
            <person name="Dacks J.B."/>
            <person name="Karnkowska A."/>
            <person name="Elias M."/>
            <person name="Hampl V."/>
        </authorList>
    </citation>
    <scope>NUCLEOTIDE SEQUENCE [LARGE SCALE GENOMIC DNA]</scope>
    <source>
        <strain evidence="1">NAU3</strain>
        <tissue evidence="1">Gut</tissue>
    </source>
</reference>
<protein>
    <submittedName>
        <fullName evidence="1">Uncharacterized protein</fullName>
    </submittedName>
</protein>
<dbReference type="EMBL" id="JARBJD010000320">
    <property type="protein sequence ID" value="KAK2943961.1"/>
    <property type="molecule type" value="Genomic_DNA"/>
</dbReference>
<keyword evidence="2" id="KW-1185">Reference proteome</keyword>